<gene>
    <name evidence="1" type="ORF">ACFO6W_07170</name>
</gene>
<evidence type="ECO:0000313" key="2">
    <source>
        <dbReference type="Proteomes" id="UP001596023"/>
    </source>
</evidence>
<organism evidence="1 2">
    <name type="scientific">Dysgonomonas termitidis</name>
    <dbReference type="NCBI Taxonomy" id="1516126"/>
    <lineage>
        <taxon>Bacteria</taxon>
        <taxon>Pseudomonadati</taxon>
        <taxon>Bacteroidota</taxon>
        <taxon>Bacteroidia</taxon>
        <taxon>Bacteroidales</taxon>
        <taxon>Dysgonomonadaceae</taxon>
        <taxon>Dysgonomonas</taxon>
    </lineage>
</organism>
<dbReference type="Proteomes" id="UP001596023">
    <property type="component" value="Unassembled WGS sequence"/>
</dbReference>
<evidence type="ECO:0000313" key="1">
    <source>
        <dbReference type="EMBL" id="MFC4673467.1"/>
    </source>
</evidence>
<comment type="caution">
    <text evidence="1">The sequence shown here is derived from an EMBL/GenBank/DDBJ whole genome shotgun (WGS) entry which is preliminary data.</text>
</comment>
<name>A0ABV9KTC6_9BACT</name>
<dbReference type="EMBL" id="JBHSGN010000057">
    <property type="protein sequence ID" value="MFC4673467.1"/>
    <property type="molecule type" value="Genomic_DNA"/>
</dbReference>
<keyword evidence="2" id="KW-1185">Reference proteome</keyword>
<proteinExistence type="predicted"/>
<reference evidence="2" key="1">
    <citation type="journal article" date="2019" name="Int. J. Syst. Evol. Microbiol.">
        <title>The Global Catalogue of Microorganisms (GCM) 10K type strain sequencing project: providing services to taxonomists for standard genome sequencing and annotation.</title>
        <authorList>
            <consortium name="The Broad Institute Genomics Platform"/>
            <consortium name="The Broad Institute Genome Sequencing Center for Infectious Disease"/>
            <person name="Wu L."/>
            <person name="Ma J."/>
        </authorList>
    </citation>
    <scope>NUCLEOTIDE SEQUENCE [LARGE SCALE GENOMIC DNA]</scope>
    <source>
        <strain evidence="2">CCUG 66188</strain>
    </source>
</reference>
<evidence type="ECO:0008006" key="3">
    <source>
        <dbReference type="Google" id="ProtNLM"/>
    </source>
</evidence>
<sequence>MEELNLLDYLIPDIEIYSVIHQNKKTVLRIEPDNEFPIVIGNKKKGYRPMRFNTKGSVLKGGTDCLLFPSEDVTTWEGYVTPLKFEKGDIVKAITDEGKMLIAIYSHFDKDSGAHYCHHSVAPDGNIEFMKYSQVDKFRKDEGYLYAKRIYSKMSIAKIEKQSQTQDTTEKT</sequence>
<accession>A0ABV9KTC6</accession>
<dbReference type="RefSeq" id="WP_379994770.1">
    <property type="nucleotide sequence ID" value="NZ_JBHSGN010000057.1"/>
</dbReference>
<protein>
    <recommendedName>
        <fullName evidence="3">YopX protein domain-containing protein</fullName>
    </recommendedName>
</protein>